<gene>
    <name evidence="2" type="ORF">Din_033565</name>
</gene>
<evidence type="ECO:0000313" key="2">
    <source>
        <dbReference type="EMBL" id="MPA64124.1"/>
    </source>
</evidence>
<feature type="compositionally biased region" description="Basic and acidic residues" evidence="1">
    <location>
        <begin position="157"/>
        <end position="168"/>
    </location>
</feature>
<feature type="region of interest" description="Disordered" evidence="1">
    <location>
        <begin position="142"/>
        <end position="168"/>
    </location>
</feature>
<sequence>MWSVDALSQIATKIGTPLFSDKLTATKRRLAYARLCVEVKADGNLPPVLIIEDSKGTIHHQKVEYEWVPIKCADCKVFGHDGSSCMKGKNIDCHNSPIANIDQGILTPSKSDNGGRESVAQAFEVDGKFNGVMNCNAEASSSKTVKSPIDNSNRAKCISDPKDKSVGK</sequence>
<protein>
    <recommendedName>
        <fullName evidence="3">DUF4283 domain-containing protein</fullName>
    </recommendedName>
</protein>
<evidence type="ECO:0008006" key="3">
    <source>
        <dbReference type="Google" id="ProtNLM"/>
    </source>
</evidence>
<dbReference type="InterPro" id="IPR040256">
    <property type="entry name" value="At4g02000-like"/>
</dbReference>
<evidence type="ECO:0000256" key="1">
    <source>
        <dbReference type="SAM" id="MobiDB-lite"/>
    </source>
</evidence>
<reference evidence="2" key="1">
    <citation type="submission" date="2019-08" db="EMBL/GenBank/DDBJ databases">
        <title>Reference gene set and small RNA set construction with multiple tissues from Davidia involucrata Baill.</title>
        <authorList>
            <person name="Yang H."/>
            <person name="Zhou C."/>
            <person name="Li G."/>
            <person name="Wang J."/>
            <person name="Gao P."/>
            <person name="Wang M."/>
            <person name="Wang R."/>
            <person name="Zhao Y."/>
        </authorList>
    </citation>
    <scope>NUCLEOTIDE SEQUENCE</scope>
    <source>
        <tissue evidence="2">Mixed with DoveR01_LX</tissue>
    </source>
</reference>
<dbReference type="PANTHER" id="PTHR31286">
    <property type="entry name" value="GLYCINE-RICH CELL WALL STRUCTURAL PROTEIN 1.8-LIKE"/>
    <property type="match status" value="1"/>
</dbReference>
<name>A0A5B7B6V6_DAVIN</name>
<dbReference type="EMBL" id="GHES01033565">
    <property type="protein sequence ID" value="MPA64124.1"/>
    <property type="molecule type" value="Transcribed_RNA"/>
</dbReference>
<dbReference type="AlphaFoldDB" id="A0A5B7B6V6"/>
<proteinExistence type="predicted"/>
<accession>A0A5B7B6V6</accession>
<organism evidence="2">
    <name type="scientific">Davidia involucrata</name>
    <name type="common">Dove tree</name>
    <dbReference type="NCBI Taxonomy" id="16924"/>
    <lineage>
        <taxon>Eukaryota</taxon>
        <taxon>Viridiplantae</taxon>
        <taxon>Streptophyta</taxon>
        <taxon>Embryophyta</taxon>
        <taxon>Tracheophyta</taxon>
        <taxon>Spermatophyta</taxon>
        <taxon>Magnoliopsida</taxon>
        <taxon>eudicotyledons</taxon>
        <taxon>Gunneridae</taxon>
        <taxon>Pentapetalae</taxon>
        <taxon>asterids</taxon>
        <taxon>Cornales</taxon>
        <taxon>Nyssaceae</taxon>
        <taxon>Davidia</taxon>
    </lineage>
</organism>
<feature type="compositionally biased region" description="Polar residues" evidence="1">
    <location>
        <begin position="142"/>
        <end position="154"/>
    </location>
</feature>
<dbReference type="PANTHER" id="PTHR31286:SF165">
    <property type="entry name" value="DUF4283 DOMAIN-CONTAINING PROTEIN"/>
    <property type="match status" value="1"/>
</dbReference>